<keyword evidence="2" id="KW-1185">Reference proteome</keyword>
<proteinExistence type="predicted"/>
<protein>
    <submittedName>
        <fullName evidence="1">Uncharacterized protein</fullName>
    </submittedName>
</protein>
<dbReference type="Proteomes" id="UP000366872">
    <property type="component" value="Unassembled WGS sequence"/>
</dbReference>
<gene>
    <name evidence="1" type="ORF">PDESU_05666</name>
</gene>
<sequence>MEILQKCDVPSVQVFDELIVPASKEAKARRALEWAWEKSLNHTPWIEVERLEEYNPEEANEGRIIQFPKATGINWDEVAANILGA</sequence>
<reference evidence="1 2" key="1">
    <citation type="submission" date="2019-04" db="EMBL/GenBank/DDBJ databases">
        <authorList>
            <person name="Van Vliet M D."/>
        </authorList>
    </citation>
    <scope>NUCLEOTIDE SEQUENCE [LARGE SCALE GENOMIC DNA]</scope>
    <source>
        <strain evidence="1 2">F1</strain>
    </source>
</reference>
<accession>A0A6C2UCB8</accession>
<dbReference type="EMBL" id="CAAHFG010000004">
    <property type="protein sequence ID" value="VGO17071.1"/>
    <property type="molecule type" value="Genomic_DNA"/>
</dbReference>
<evidence type="ECO:0000313" key="1">
    <source>
        <dbReference type="EMBL" id="VGO17071.1"/>
    </source>
</evidence>
<name>A0A6C2UCB8_PONDE</name>
<dbReference type="AlphaFoldDB" id="A0A6C2UCB8"/>
<organism evidence="1 2">
    <name type="scientific">Pontiella desulfatans</name>
    <dbReference type="NCBI Taxonomy" id="2750659"/>
    <lineage>
        <taxon>Bacteria</taxon>
        <taxon>Pseudomonadati</taxon>
        <taxon>Kiritimatiellota</taxon>
        <taxon>Kiritimatiellia</taxon>
        <taxon>Kiritimatiellales</taxon>
        <taxon>Pontiellaceae</taxon>
        <taxon>Pontiella</taxon>
    </lineage>
</organism>
<evidence type="ECO:0000313" key="2">
    <source>
        <dbReference type="Proteomes" id="UP000366872"/>
    </source>
</evidence>